<gene>
    <name evidence="2" type="ORF">J437_LFUL010635</name>
</gene>
<dbReference type="PANTHER" id="PTHR47331:SF5">
    <property type="entry name" value="RIBONUCLEASE H"/>
    <property type="match status" value="1"/>
</dbReference>
<proteinExistence type="predicted"/>
<accession>A0A8K0KQM7</accession>
<dbReference type="Pfam" id="PF18701">
    <property type="entry name" value="DUF5641"/>
    <property type="match status" value="1"/>
</dbReference>
<dbReference type="Pfam" id="PF05380">
    <property type="entry name" value="Peptidase_A17"/>
    <property type="match status" value="1"/>
</dbReference>
<evidence type="ECO:0000313" key="2">
    <source>
        <dbReference type="EMBL" id="KAG8239245.1"/>
    </source>
</evidence>
<evidence type="ECO:0000259" key="1">
    <source>
        <dbReference type="Pfam" id="PF18701"/>
    </source>
</evidence>
<keyword evidence="3" id="KW-1185">Reference proteome</keyword>
<dbReference type="Gene3D" id="3.30.420.10">
    <property type="entry name" value="Ribonuclease H-like superfamily/Ribonuclease H"/>
    <property type="match status" value="1"/>
</dbReference>
<dbReference type="PANTHER" id="PTHR47331">
    <property type="entry name" value="PHD-TYPE DOMAIN-CONTAINING PROTEIN"/>
    <property type="match status" value="1"/>
</dbReference>
<evidence type="ECO:0000313" key="3">
    <source>
        <dbReference type="Proteomes" id="UP000792457"/>
    </source>
</evidence>
<dbReference type="AlphaFoldDB" id="A0A8K0KQM7"/>
<dbReference type="Proteomes" id="UP000792457">
    <property type="component" value="Unassembled WGS sequence"/>
</dbReference>
<reference evidence="2" key="2">
    <citation type="submission" date="2017-10" db="EMBL/GenBank/DDBJ databases">
        <title>Ladona fulva Genome sequencing and assembly.</title>
        <authorList>
            <person name="Murali S."/>
            <person name="Richards S."/>
            <person name="Bandaranaike D."/>
            <person name="Bellair M."/>
            <person name="Blankenburg K."/>
            <person name="Chao H."/>
            <person name="Dinh H."/>
            <person name="Doddapaneni H."/>
            <person name="Dugan-Rocha S."/>
            <person name="Elkadiri S."/>
            <person name="Gnanaolivu R."/>
            <person name="Hernandez B."/>
            <person name="Skinner E."/>
            <person name="Javaid M."/>
            <person name="Lee S."/>
            <person name="Li M."/>
            <person name="Ming W."/>
            <person name="Munidasa M."/>
            <person name="Muniz J."/>
            <person name="Nguyen L."/>
            <person name="Hughes D."/>
            <person name="Osuji N."/>
            <person name="Pu L.-L."/>
            <person name="Puazo M."/>
            <person name="Qu C."/>
            <person name="Quiroz J."/>
            <person name="Raj R."/>
            <person name="Weissenberger G."/>
            <person name="Xin Y."/>
            <person name="Zou X."/>
            <person name="Han Y."/>
            <person name="Worley K."/>
            <person name="Muzny D."/>
            <person name="Gibbs R."/>
        </authorList>
    </citation>
    <scope>NUCLEOTIDE SEQUENCE</scope>
    <source>
        <strain evidence="2">Sampled in the wild</strain>
    </source>
</reference>
<comment type="caution">
    <text evidence="2">The sequence shown here is derived from an EMBL/GenBank/DDBJ whole genome shotgun (WGS) entry which is preliminary data.</text>
</comment>
<dbReference type="OrthoDB" id="8057024at2759"/>
<name>A0A8K0KQM7_LADFU</name>
<dbReference type="GO" id="GO:0003676">
    <property type="term" value="F:nucleic acid binding"/>
    <property type="evidence" value="ECO:0007669"/>
    <property type="project" value="InterPro"/>
</dbReference>
<organism evidence="2 3">
    <name type="scientific">Ladona fulva</name>
    <name type="common">Scarce chaser dragonfly</name>
    <name type="synonym">Libellula fulva</name>
    <dbReference type="NCBI Taxonomy" id="123851"/>
    <lineage>
        <taxon>Eukaryota</taxon>
        <taxon>Metazoa</taxon>
        <taxon>Ecdysozoa</taxon>
        <taxon>Arthropoda</taxon>
        <taxon>Hexapoda</taxon>
        <taxon>Insecta</taxon>
        <taxon>Pterygota</taxon>
        <taxon>Palaeoptera</taxon>
        <taxon>Odonata</taxon>
        <taxon>Epiprocta</taxon>
        <taxon>Anisoptera</taxon>
        <taxon>Libelluloidea</taxon>
        <taxon>Libellulidae</taxon>
        <taxon>Ladona</taxon>
    </lineage>
</organism>
<reference evidence="2" key="1">
    <citation type="submission" date="2013-04" db="EMBL/GenBank/DDBJ databases">
        <authorList>
            <person name="Qu J."/>
            <person name="Murali S.C."/>
            <person name="Bandaranaike D."/>
            <person name="Bellair M."/>
            <person name="Blankenburg K."/>
            <person name="Chao H."/>
            <person name="Dinh H."/>
            <person name="Doddapaneni H."/>
            <person name="Downs B."/>
            <person name="Dugan-Rocha S."/>
            <person name="Elkadiri S."/>
            <person name="Gnanaolivu R.D."/>
            <person name="Hernandez B."/>
            <person name="Javaid M."/>
            <person name="Jayaseelan J.C."/>
            <person name="Lee S."/>
            <person name="Li M."/>
            <person name="Ming W."/>
            <person name="Munidasa M."/>
            <person name="Muniz J."/>
            <person name="Nguyen L."/>
            <person name="Ongeri F."/>
            <person name="Osuji N."/>
            <person name="Pu L.-L."/>
            <person name="Puazo M."/>
            <person name="Qu C."/>
            <person name="Quiroz J."/>
            <person name="Raj R."/>
            <person name="Weissenberger G."/>
            <person name="Xin Y."/>
            <person name="Zou X."/>
            <person name="Han Y."/>
            <person name="Richards S."/>
            <person name="Worley K."/>
            <person name="Muzny D."/>
            <person name="Gibbs R."/>
        </authorList>
    </citation>
    <scope>NUCLEOTIDE SEQUENCE</scope>
    <source>
        <strain evidence="2">Sampled in the wild</strain>
    </source>
</reference>
<dbReference type="EMBL" id="KZ309568">
    <property type="protein sequence ID" value="KAG8239245.1"/>
    <property type="molecule type" value="Genomic_DNA"/>
</dbReference>
<dbReference type="InterPro" id="IPR008042">
    <property type="entry name" value="Retrotrans_Pao"/>
</dbReference>
<dbReference type="InterPro" id="IPR040676">
    <property type="entry name" value="DUF5641"/>
</dbReference>
<protein>
    <recommendedName>
        <fullName evidence="1">DUF5641 domain-containing protein</fullName>
    </recommendedName>
</protein>
<feature type="domain" description="DUF5641" evidence="1">
    <location>
        <begin position="514"/>
        <end position="554"/>
    </location>
</feature>
<dbReference type="InterPro" id="IPR036397">
    <property type="entry name" value="RNaseH_sf"/>
</dbReference>
<sequence>MSRATSLGVYYLPHHGVHKSTPQGPKLRVVFNASPQSSNGNSLNDVLLTGSKLQNDIFDLLLLDLPIRIPRYAFSPTAQKHQLAGFSDAFEKGYAAVVYVRVLTASGERCVNFLVAKTRVAPIKTITIPKLELLAALLLAKLLNRILNVLKVRIHISRIFAWTDSNIFKMFVANRVSMINDYFPCSIWHYINSAQNLADCASRGIFPSQLPDATLFWKGPDFLELSEDQWPVENGWKLNLSLLPELKPVNSMMGLVQQENFLTWMDRFSSYVKLVRSFAYVLRFIASIKGEPCQNNFFISGSERFQALIQLVKLDQHYHFQHLTESIKKGKQHFQSSLSQLRPFLEPPGILRVSGRLLYSSLSSSTKHPILLSKDSHLSRLIVRHYHLVSLHGGPRSVEALVARQFWILSARSGRIVYPESGIIWKFNPPSAPHFGGLWEAWIKSIKYHLRRFLNGQTLNFEDFATQFCKIEAVLNSRSLTAKSSDPGEIDCLTLGHFLFGRPLISLPEYISNEEYLHTLQQHSKWTQGIGDPKIGDLVLIREPKLPPSLWKMG</sequence>